<dbReference type="PANTHER" id="PTHR43760">
    <property type="entry name" value="ENDORIBONUCLEASE-RELATED"/>
    <property type="match status" value="1"/>
</dbReference>
<evidence type="ECO:0000256" key="1">
    <source>
        <dbReference type="ARBA" id="ARBA00010552"/>
    </source>
</evidence>
<dbReference type="AlphaFoldDB" id="A0AB39L2Q5"/>
<accession>A0AB39L2Q5</accession>
<dbReference type="InterPro" id="IPR013813">
    <property type="entry name" value="Endoribo_LPSP/chorism_mut-like"/>
</dbReference>
<dbReference type="InterPro" id="IPR006175">
    <property type="entry name" value="YjgF/YER057c/UK114"/>
</dbReference>
<comment type="similarity">
    <text evidence="1">Belongs to the RutC family.</text>
</comment>
<dbReference type="RefSeq" id="WP_369045672.1">
    <property type="nucleotide sequence ID" value="NZ_CP163302.1"/>
</dbReference>
<organism evidence="2">
    <name type="scientific">Sinomonas puerhi</name>
    <dbReference type="NCBI Taxonomy" id="3238584"/>
    <lineage>
        <taxon>Bacteria</taxon>
        <taxon>Bacillati</taxon>
        <taxon>Actinomycetota</taxon>
        <taxon>Actinomycetes</taxon>
        <taxon>Micrococcales</taxon>
        <taxon>Micrococcaceae</taxon>
        <taxon>Sinomonas</taxon>
    </lineage>
</organism>
<evidence type="ECO:0000313" key="2">
    <source>
        <dbReference type="EMBL" id="XDP45090.1"/>
    </source>
</evidence>
<dbReference type="Pfam" id="PF01042">
    <property type="entry name" value="Ribonuc_L-PSP"/>
    <property type="match status" value="1"/>
</dbReference>
<dbReference type="EMBL" id="CP163302">
    <property type="protein sequence ID" value="XDP45090.1"/>
    <property type="molecule type" value="Genomic_DNA"/>
</dbReference>
<dbReference type="PROSITE" id="PS01094">
    <property type="entry name" value="UPF0076"/>
    <property type="match status" value="1"/>
</dbReference>
<dbReference type="Gene3D" id="3.30.1330.40">
    <property type="entry name" value="RutC-like"/>
    <property type="match status" value="1"/>
</dbReference>
<dbReference type="InterPro" id="IPR035959">
    <property type="entry name" value="RutC-like_sf"/>
</dbReference>
<dbReference type="KEGG" id="spue:AB5L97_17775"/>
<dbReference type="PANTHER" id="PTHR43760:SF1">
    <property type="entry name" value="ENDORIBONUCLEASE L-PSP_CHORISMATE MUTASE-LIKE DOMAIN-CONTAINING PROTEIN"/>
    <property type="match status" value="1"/>
</dbReference>
<sequence>MTSHTDLNPSNARAGLVRSDHDAYVSTLPPAPRPAGDYIPVTRAGNLLFTAGHTHAVCGSLSARGAMGSARGPDLKTARECARLAVRNCLASLAHYLGGLRNVEGAVQMTGYVTAAPDFELHPRVLDGASEELVLAFGEQGRPARAAVGVASLPDGAVVEISLVVAVAGLPASAG</sequence>
<proteinExistence type="inferred from homology"/>
<gene>
    <name evidence="2" type="ORF">AB5L97_17775</name>
</gene>
<dbReference type="InterPro" id="IPR019897">
    <property type="entry name" value="RidA_CS"/>
</dbReference>
<dbReference type="SUPFAM" id="SSF55298">
    <property type="entry name" value="YjgF-like"/>
    <property type="match status" value="1"/>
</dbReference>
<protein>
    <submittedName>
        <fullName evidence="2">RidA family protein</fullName>
    </submittedName>
</protein>
<reference evidence="2" key="1">
    <citation type="submission" date="2024-07" db="EMBL/GenBank/DDBJ databases">
        <authorList>
            <person name="fu j."/>
        </authorList>
    </citation>
    <scope>NUCLEOTIDE SEQUENCE</scope>
    <source>
        <strain evidence="2">P10A9</strain>
    </source>
</reference>
<name>A0AB39L2Q5_9MICC</name>
<dbReference type="CDD" id="cd02199">
    <property type="entry name" value="YjgF_YER057c_UK114_like_1"/>
    <property type="match status" value="1"/>
</dbReference>